<organism evidence="2 3">
    <name type="scientific">Orrella daihaiensis</name>
    <dbReference type="NCBI Taxonomy" id="2782176"/>
    <lineage>
        <taxon>Bacteria</taxon>
        <taxon>Pseudomonadati</taxon>
        <taxon>Pseudomonadota</taxon>
        <taxon>Betaproteobacteria</taxon>
        <taxon>Burkholderiales</taxon>
        <taxon>Alcaligenaceae</taxon>
        <taxon>Orrella</taxon>
    </lineage>
</organism>
<gene>
    <name evidence="2" type="primary">ccoS</name>
    <name evidence="2" type="ORF">DHf2319_04775</name>
</gene>
<evidence type="ECO:0000313" key="2">
    <source>
        <dbReference type="EMBL" id="UOD51210.1"/>
    </source>
</evidence>
<keyword evidence="1" id="KW-1133">Transmembrane helix</keyword>
<dbReference type="PANTHER" id="PTHR41532:SF1">
    <property type="entry name" value="FIXS PROTEIN"/>
    <property type="match status" value="1"/>
</dbReference>
<dbReference type="RefSeq" id="WP_243479676.1">
    <property type="nucleotide sequence ID" value="NZ_CP063982.1"/>
</dbReference>
<evidence type="ECO:0000313" key="3">
    <source>
        <dbReference type="Proteomes" id="UP000831607"/>
    </source>
</evidence>
<dbReference type="NCBIfam" id="TIGR00847">
    <property type="entry name" value="ccoS"/>
    <property type="match status" value="1"/>
</dbReference>
<proteinExistence type="predicted"/>
<sequence length="49" mass="5557">MEVLYFLLPLSLLFIVLIGAVLWWAVFSGQYDDPDDAGRSILQDDDTPK</sequence>
<accession>A0ABY4ALM4</accession>
<keyword evidence="3" id="KW-1185">Reference proteome</keyword>
<feature type="transmembrane region" description="Helical" evidence="1">
    <location>
        <begin position="6"/>
        <end position="26"/>
    </location>
</feature>
<name>A0ABY4ALM4_9BURK</name>
<dbReference type="PANTHER" id="PTHR41532">
    <property type="entry name" value="FIXS PROTEIN"/>
    <property type="match status" value="1"/>
</dbReference>
<keyword evidence="1" id="KW-0472">Membrane</keyword>
<dbReference type="InterPro" id="IPR004714">
    <property type="entry name" value="Cyt_oxidase_maturation_cbb3"/>
</dbReference>
<protein>
    <submittedName>
        <fullName evidence="2">Cbb3-type cytochrome oxidase assembly protein CcoS</fullName>
    </submittedName>
</protein>
<keyword evidence="1" id="KW-0812">Transmembrane</keyword>
<evidence type="ECO:0000256" key="1">
    <source>
        <dbReference type="SAM" id="Phobius"/>
    </source>
</evidence>
<dbReference type="Pfam" id="PF03597">
    <property type="entry name" value="FixS"/>
    <property type="match status" value="1"/>
</dbReference>
<dbReference type="Proteomes" id="UP000831607">
    <property type="component" value="Chromosome"/>
</dbReference>
<dbReference type="EMBL" id="CP063982">
    <property type="protein sequence ID" value="UOD51210.1"/>
    <property type="molecule type" value="Genomic_DNA"/>
</dbReference>
<reference evidence="2 3" key="1">
    <citation type="submission" date="2020-11" db="EMBL/GenBank/DDBJ databases">
        <title>Algicoccus daihaiensis sp.nov., isolated from Daihai Lake in Inner Mongolia.</title>
        <authorList>
            <person name="Kai J."/>
        </authorList>
    </citation>
    <scope>NUCLEOTIDE SEQUENCE [LARGE SCALE GENOMIC DNA]</scope>
    <source>
        <strain evidence="3">f23</strain>
    </source>
</reference>